<gene>
    <name evidence="5" type="ORF">HER31_15165</name>
</gene>
<dbReference type="Pfam" id="PF01103">
    <property type="entry name" value="Omp85"/>
    <property type="match status" value="1"/>
</dbReference>
<feature type="chain" id="PRO_5026096889" evidence="3">
    <location>
        <begin position="20"/>
        <end position="436"/>
    </location>
</feature>
<organism evidence="5 6">
    <name type="scientific">Ferrimonas lipolytica</name>
    <dbReference type="NCBI Taxonomy" id="2724191"/>
    <lineage>
        <taxon>Bacteria</taxon>
        <taxon>Pseudomonadati</taxon>
        <taxon>Pseudomonadota</taxon>
        <taxon>Gammaproteobacteria</taxon>
        <taxon>Alteromonadales</taxon>
        <taxon>Ferrimonadaceae</taxon>
        <taxon>Ferrimonas</taxon>
    </lineage>
</organism>
<dbReference type="EMBL" id="CP051180">
    <property type="protein sequence ID" value="QIZ78122.1"/>
    <property type="molecule type" value="Genomic_DNA"/>
</dbReference>
<dbReference type="Proteomes" id="UP000501602">
    <property type="component" value="Chromosome"/>
</dbReference>
<reference evidence="5 6" key="1">
    <citation type="submission" date="2020-04" db="EMBL/GenBank/DDBJ databases">
        <title>Ferrimonas sp. S7 isolated from sea water.</title>
        <authorList>
            <person name="Bae S.S."/>
            <person name="Baek K."/>
        </authorList>
    </citation>
    <scope>NUCLEOTIDE SEQUENCE [LARGE SCALE GENOMIC DNA]</scope>
    <source>
        <strain evidence="5 6">S7</strain>
    </source>
</reference>
<sequence>MRYLSVILVSLLLCGAANALPRANAKYSVKRLENPNPGVEQLVLPYFFSPDSMGFNVGVGAIRKGLLQDQMSIGGTVYGGDDSYGALAGVWNYRLPTTERWFASFIGFVGDFPNQRAYGGASLVPIANDHALPGSHNSSPNDYIEGQGASNFWDVKLEYALPIGATRDDALLRYEVRNGLLVSEPTGGKVWNPLESGATVAILRQFNRYQDFNLDSGNLEGTVHGLELGLLYDNTDFTLNPSFGSRQYLSVSHDNGWLDSEEQWTFLNFEASKFFSLGESATAHQRVVALNFWTGYTPSWEVEEDAASNSRKVVGGAPYNEGARLGGFFRMRGYDNNRFHDKASIYTTAEYRHTLKYNPADHVAWFRKIRMDWVQLVGFVEAGRVGEAYTSDELLQDLHVDYGMSVRTMLAGMVVRFDLAKSDETTNFWVMAKHPF</sequence>
<keyword evidence="2" id="KW-0472">Membrane</keyword>
<protein>
    <submittedName>
        <fullName evidence="5">BamA/TamA family outer membrane protein</fullName>
    </submittedName>
</protein>
<dbReference type="Gene3D" id="2.40.160.50">
    <property type="entry name" value="membrane protein fhac: a member of the omp85/tpsb transporter family"/>
    <property type="match status" value="1"/>
</dbReference>
<dbReference type="AlphaFoldDB" id="A0A6H1UJZ3"/>
<keyword evidence="6" id="KW-1185">Reference proteome</keyword>
<dbReference type="InterPro" id="IPR000184">
    <property type="entry name" value="Bac_surfAg_D15"/>
</dbReference>
<dbReference type="RefSeq" id="WP_168661783.1">
    <property type="nucleotide sequence ID" value="NZ_CP051180.1"/>
</dbReference>
<evidence type="ECO:0000256" key="1">
    <source>
        <dbReference type="ARBA" id="ARBA00004370"/>
    </source>
</evidence>
<name>A0A6H1UJZ3_9GAMM</name>
<feature type="domain" description="Bacterial surface antigen (D15)" evidence="4">
    <location>
        <begin position="224"/>
        <end position="421"/>
    </location>
</feature>
<comment type="subcellular location">
    <subcellularLocation>
        <location evidence="1">Membrane</location>
    </subcellularLocation>
</comment>
<evidence type="ECO:0000256" key="2">
    <source>
        <dbReference type="ARBA" id="ARBA00023136"/>
    </source>
</evidence>
<feature type="signal peptide" evidence="3">
    <location>
        <begin position="1"/>
        <end position="19"/>
    </location>
</feature>
<evidence type="ECO:0000313" key="6">
    <source>
        <dbReference type="Proteomes" id="UP000501602"/>
    </source>
</evidence>
<dbReference type="GO" id="GO:0019867">
    <property type="term" value="C:outer membrane"/>
    <property type="evidence" value="ECO:0007669"/>
    <property type="project" value="InterPro"/>
</dbReference>
<evidence type="ECO:0000259" key="4">
    <source>
        <dbReference type="Pfam" id="PF01103"/>
    </source>
</evidence>
<dbReference type="KEGG" id="fes:HER31_15165"/>
<evidence type="ECO:0000256" key="3">
    <source>
        <dbReference type="SAM" id="SignalP"/>
    </source>
</evidence>
<accession>A0A6H1UJZ3</accession>
<evidence type="ECO:0000313" key="5">
    <source>
        <dbReference type="EMBL" id="QIZ78122.1"/>
    </source>
</evidence>
<proteinExistence type="predicted"/>
<keyword evidence="3" id="KW-0732">Signal</keyword>